<sequence length="117" mass="12882">MDFNSLMASADDVLISTFNIEGGVTLWPGEPREVQIEAIFDNDFARTDIPDGGKIMGSDPSFTAHDRDIIGLKKNDALLISGSLWYAKEPQPDGTGITRVFLSKYQKSSFDRPGSRL</sequence>
<dbReference type="Gene3D" id="2.40.10.180">
    <property type="entry name" value="Phage tail proteins"/>
    <property type="match status" value="1"/>
</dbReference>
<accession>A0A381C617</accession>
<proteinExistence type="predicted"/>
<dbReference type="InterPro" id="IPR053734">
    <property type="entry name" value="Phage_Head-Tail_Connect_sf"/>
</dbReference>
<dbReference type="GO" id="GO:0019068">
    <property type="term" value="P:virion assembly"/>
    <property type="evidence" value="ECO:0007669"/>
    <property type="project" value="InterPro"/>
</dbReference>
<reference evidence="1 2" key="1">
    <citation type="submission" date="2018-06" db="EMBL/GenBank/DDBJ databases">
        <authorList>
            <consortium name="Pathogen Informatics"/>
            <person name="Doyle S."/>
        </authorList>
    </citation>
    <scope>NUCLEOTIDE SEQUENCE [LARGE SCALE GENOMIC DNA]</scope>
    <source>
        <strain evidence="1 2">NCTC12119</strain>
    </source>
</reference>
<dbReference type="AlphaFoldDB" id="A0A381C617"/>
<gene>
    <name evidence="1" type="ORF">NCTC12119_01777</name>
</gene>
<evidence type="ECO:0000313" key="1">
    <source>
        <dbReference type="EMBL" id="SUW63290.1"/>
    </source>
</evidence>
<name>A0A381C617_9ENTR</name>
<dbReference type="Proteomes" id="UP000255528">
    <property type="component" value="Unassembled WGS sequence"/>
</dbReference>
<dbReference type="InterPro" id="IPR008018">
    <property type="entry name" value="Phage_tail_attach_FII"/>
</dbReference>
<dbReference type="SUPFAM" id="SSF69279">
    <property type="entry name" value="Phage tail proteins"/>
    <property type="match status" value="1"/>
</dbReference>
<protein>
    <submittedName>
        <fullName evidence="1">Phage Head-Tail Attachment</fullName>
    </submittedName>
</protein>
<dbReference type="Pfam" id="PF05354">
    <property type="entry name" value="Phage_attach"/>
    <property type="match status" value="1"/>
</dbReference>
<dbReference type="RefSeq" id="WP_172588665.1">
    <property type="nucleotide sequence ID" value="NZ_UIGI01000001.1"/>
</dbReference>
<evidence type="ECO:0000313" key="2">
    <source>
        <dbReference type="Proteomes" id="UP000255528"/>
    </source>
</evidence>
<organism evidence="1 2">
    <name type="scientific">Buttiauxella agrestis</name>
    <dbReference type="NCBI Taxonomy" id="82977"/>
    <lineage>
        <taxon>Bacteria</taxon>
        <taxon>Pseudomonadati</taxon>
        <taxon>Pseudomonadota</taxon>
        <taxon>Gammaproteobacteria</taxon>
        <taxon>Enterobacterales</taxon>
        <taxon>Enterobacteriaceae</taxon>
        <taxon>Buttiauxella</taxon>
    </lineage>
</organism>
<dbReference type="EMBL" id="UIGI01000001">
    <property type="protein sequence ID" value="SUW63290.1"/>
    <property type="molecule type" value="Genomic_DNA"/>
</dbReference>